<evidence type="ECO:0000313" key="2">
    <source>
        <dbReference type="Proteomes" id="UP000199577"/>
    </source>
</evidence>
<gene>
    <name evidence="1" type="ORF">SAMN05421747_1239</name>
</gene>
<evidence type="ECO:0000313" key="1">
    <source>
        <dbReference type="EMBL" id="SFC75048.1"/>
    </source>
</evidence>
<dbReference type="OrthoDB" id="710963at2"/>
<dbReference type="RefSeq" id="WP_090974934.1">
    <property type="nucleotide sequence ID" value="NZ_FOLL01000023.1"/>
</dbReference>
<sequence>MSVLEPFDIEIFNLTYSVFPEEEGVYTIYKEGKEYLQIQKDTESQWLKLDPESGIPLFGLDEEVNAIGQAIAAREKNTL</sequence>
<accession>A0A1I1LVS1</accession>
<name>A0A1I1LVS1_9SPHI</name>
<dbReference type="AlphaFoldDB" id="A0A1I1LVS1"/>
<dbReference type="Proteomes" id="UP000199577">
    <property type="component" value="Unassembled WGS sequence"/>
</dbReference>
<reference evidence="1 2" key="1">
    <citation type="submission" date="2016-10" db="EMBL/GenBank/DDBJ databases">
        <authorList>
            <person name="de Groot N.N."/>
        </authorList>
    </citation>
    <scope>NUCLEOTIDE SEQUENCE [LARGE SCALE GENOMIC DNA]</scope>
    <source>
        <strain evidence="1 2">DSM 22900</strain>
    </source>
</reference>
<organism evidence="1 2">
    <name type="scientific">Parapedobacter composti</name>
    <dbReference type="NCBI Taxonomy" id="623281"/>
    <lineage>
        <taxon>Bacteria</taxon>
        <taxon>Pseudomonadati</taxon>
        <taxon>Bacteroidota</taxon>
        <taxon>Sphingobacteriia</taxon>
        <taxon>Sphingobacteriales</taxon>
        <taxon>Sphingobacteriaceae</taxon>
        <taxon>Parapedobacter</taxon>
    </lineage>
</organism>
<keyword evidence="2" id="KW-1185">Reference proteome</keyword>
<dbReference type="EMBL" id="FOLL01000023">
    <property type="protein sequence ID" value="SFC75048.1"/>
    <property type="molecule type" value="Genomic_DNA"/>
</dbReference>
<protein>
    <submittedName>
        <fullName evidence="1">Uncharacterized protein</fullName>
    </submittedName>
</protein>
<dbReference type="STRING" id="623281.SAMN05421747_1239"/>
<proteinExistence type="predicted"/>